<accession>A0ABM9QA00</accession>
<organism evidence="2 3">
    <name type="scientific">Cronobacter dublinensis 1210</name>
    <dbReference type="NCBI Taxonomy" id="1208656"/>
    <lineage>
        <taxon>Bacteria</taxon>
        <taxon>Pseudomonadati</taxon>
        <taxon>Pseudomonadota</taxon>
        <taxon>Gammaproteobacteria</taxon>
        <taxon>Enterobacterales</taxon>
        <taxon>Enterobacteriaceae</taxon>
        <taxon>Cronobacter</taxon>
    </lineage>
</organism>
<name>A0ABM9QA00_9ENTR</name>
<gene>
    <name evidence="2" type="ORF">BN134_3164</name>
</gene>
<proteinExistence type="predicted"/>
<protein>
    <submittedName>
        <fullName evidence="2">Uncharacterized protein</fullName>
    </submittedName>
</protein>
<reference evidence="3" key="1">
    <citation type="journal article" date="2012" name="PLoS ONE">
        <title>Comparative analysis of genome sequences covering the seven cronobacter species.</title>
        <authorList>
            <person name="Joseph S."/>
            <person name="Desai P."/>
            <person name="Ji Y."/>
            <person name="Cummings C.A."/>
            <person name="Shih R."/>
            <person name="Degoricija L."/>
            <person name="Rico A."/>
            <person name="Brzoska P."/>
            <person name="Hamby S.E."/>
            <person name="Masood N."/>
            <person name="Hariri S."/>
            <person name="Sonbol H."/>
            <person name="Chuzhanova N."/>
            <person name="McClelland M."/>
            <person name="Furtado M.R."/>
            <person name="Forsythe S.J."/>
        </authorList>
    </citation>
    <scope>NUCLEOTIDE SEQUENCE [LARGE SCALE GENOMIC DNA]</scope>
    <source>
        <strain evidence="3">1210</strain>
    </source>
</reference>
<dbReference type="EMBL" id="CAKZ01000144">
    <property type="protein sequence ID" value="CCJ82403.1"/>
    <property type="molecule type" value="Genomic_DNA"/>
</dbReference>
<evidence type="ECO:0000313" key="3">
    <source>
        <dbReference type="Proteomes" id="UP000009342"/>
    </source>
</evidence>
<keyword evidence="3" id="KW-1185">Reference proteome</keyword>
<sequence length="67" mass="7887">MVAPRDVHNARGGPVHSGATAVTERPPQRIKPHRFKFVRTRRFARGEIHRRLRQRKENLIAKRAELR</sequence>
<evidence type="ECO:0000313" key="2">
    <source>
        <dbReference type="EMBL" id="CCJ82403.1"/>
    </source>
</evidence>
<feature type="region of interest" description="Disordered" evidence="1">
    <location>
        <begin position="1"/>
        <end position="30"/>
    </location>
</feature>
<dbReference type="Proteomes" id="UP000009342">
    <property type="component" value="Unassembled WGS sequence"/>
</dbReference>
<evidence type="ECO:0000256" key="1">
    <source>
        <dbReference type="SAM" id="MobiDB-lite"/>
    </source>
</evidence>
<comment type="caution">
    <text evidence="2">The sequence shown here is derived from an EMBL/GenBank/DDBJ whole genome shotgun (WGS) entry which is preliminary data.</text>
</comment>